<evidence type="ECO:0000256" key="1">
    <source>
        <dbReference type="ARBA" id="ARBA00004651"/>
    </source>
</evidence>
<feature type="binding site" evidence="7">
    <location>
        <position position="251"/>
    </location>
    <ligand>
        <name>Mg(2+)</name>
        <dbReference type="ChEBI" id="CHEBI:18420"/>
    </ligand>
</feature>
<dbReference type="PROSITE" id="PS01348">
    <property type="entry name" value="MRAY_2"/>
    <property type="match status" value="1"/>
</dbReference>
<sequence length="386" mass="43435">MLNYIFDILIKAGADVDALKLTYATAVPFVLSALLGWLFVPRVLLISRKKKLYDIPDARKVHKQPIPRLGGITFFPVLLMSFCLSIGIWMLMHLYGGFTQVYILIARFIMLAVGMMVLYLTGVADDLIGVSYKDKFVVQILCALLFPLSGLWIHDLSGLFWLHEIPAWIGMPLTVFLVVYITNAINLIDGVDGLASGLCSISLFTLGMAAAIKTQYLFCMISFSMLGVLLPFWFYNVFGNAEKGKKIFMGDTGSLTLGYLLSFLLVYMASLDKMGFPRGMLLMGFSTMIIPLMDIPRVMMARVREGRNPFTPDKNHIHHKLMRTGMKPFWTMVTLLVVTVFLIAFTVITVKLEVDKTLILVVDILLGVMLHLIIDHFIAKKEKQKK</sequence>
<evidence type="ECO:0000256" key="3">
    <source>
        <dbReference type="ARBA" id="ARBA00022679"/>
    </source>
</evidence>
<keyword evidence="3 9" id="KW-0808">Transferase</keyword>
<dbReference type="InterPro" id="IPR018480">
    <property type="entry name" value="PNAcMuramoyl-5peptid_Trfase_CS"/>
</dbReference>
<dbReference type="PANTHER" id="PTHR22926:SF3">
    <property type="entry name" value="UNDECAPRENYL-PHOSPHATE ALPHA-N-ACETYLGLUCOSAMINYL 1-PHOSPHATE TRANSFERASE"/>
    <property type="match status" value="1"/>
</dbReference>
<name>A0AA37MF39_XYLRU</name>
<dbReference type="GO" id="GO:0016780">
    <property type="term" value="F:phosphotransferase activity, for other substituted phosphate groups"/>
    <property type="evidence" value="ECO:0007669"/>
    <property type="project" value="InterPro"/>
</dbReference>
<evidence type="ECO:0000256" key="8">
    <source>
        <dbReference type="SAM" id="Phobius"/>
    </source>
</evidence>
<reference evidence="9" key="1">
    <citation type="submission" date="2021-08" db="EMBL/GenBank/DDBJ databases">
        <title>Prevotella lacticifex sp. nov., isolated from rumen of cow.</title>
        <authorList>
            <person name="Shinkai T."/>
            <person name="Ikeyama N."/>
            <person name="Kumagai M."/>
            <person name="Ohmori H."/>
            <person name="Sakamoto M."/>
            <person name="Ohkuma M."/>
            <person name="Mitsumori M."/>
        </authorList>
    </citation>
    <scope>NUCLEOTIDE SEQUENCE</scope>
    <source>
        <strain evidence="9">JCM 8259</strain>
    </source>
</reference>
<gene>
    <name evidence="9" type="ORF">PRMUPPPA20_06320</name>
</gene>
<dbReference type="PANTHER" id="PTHR22926">
    <property type="entry name" value="PHOSPHO-N-ACETYLMURAMOYL-PENTAPEPTIDE-TRANSFERASE"/>
    <property type="match status" value="1"/>
</dbReference>
<feature type="transmembrane region" description="Helical" evidence="8">
    <location>
        <begin position="247"/>
        <end position="269"/>
    </location>
</feature>
<keyword evidence="2" id="KW-1003">Cell membrane</keyword>
<dbReference type="CDD" id="cd06853">
    <property type="entry name" value="GT_WecA_like"/>
    <property type="match status" value="1"/>
</dbReference>
<keyword evidence="4 8" id="KW-0812">Transmembrane</keyword>
<accession>A0AA37MF39</accession>
<evidence type="ECO:0000256" key="7">
    <source>
        <dbReference type="PIRSR" id="PIRSR600715-1"/>
    </source>
</evidence>
<dbReference type="GO" id="GO:0071555">
    <property type="term" value="P:cell wall organization"/>
    <property type="evidence" value="ECO:0007669"/>
    <property type="project" value="TreeGrafter"/>
</dbReference>
<organism evidence="9 10">
    <name type="scientific">Xylanibacter ruminicola</name>
    <name type="common">Prevotella ruminicola</name>
    <dbReference type="NCBI Taxonomy" id="839"/>
    <lineage>
        <taxon>Bacteria</taxon>
        <taxon>Pseudomonadati</taxon>
        <taxon>Bacteroidota</taxon>
        <taxon>Bacteroidia</taxon>
        <taxon>Bacteroidales</taxon>
        <taxon>Prevotellaceae</taxon>
        <taxon>Xylanibacter</taxon>
    </lineage>
</organism>
<dbReference type="InterPro" id="IPR000715">
    <property type="entry name" value="Glycosyl_transferase_4"/>
</dbReference>
<dbReference type="Pfam" id="PF00953">
    <property type="entry name" value="Glycos_transf_4"/>
    <property type="match status" value="1"/>
</dbReference>
<feature type="transmembrane region" description="Helical" evidence="8">
    <location>
        <begin position="215"/>
        <end position="235"/>
    </location>
</feature>
<feature type="transmembrane region" description="Helical" evidence="8">
    <location>
        <begin position="101"/>
        <end position="124"/>
    </location>
</feature>
<dbReference type="AlphaFoldDB" id="A0AA37MF39"/>
<feature type="transmembrane region" description="Helical" evidence="8">
    <location>
        <begin position="69"/>
        <end position="95"/>
    </location>
</feature>
<dbReference type="EMBL" id="BPTT01000001">
    <property type="protein sequence ID" value="GJG32523.1"/>
    <property type="molecule type" value="Genomic_DNA"/>
</dbReference>
<evidence type="ECO:0000256" key="6">
    <source>
        <dbReference type="ARBA" id="ARBA00023136"/>
    </source>
</evidence>
<feature type="transmembrane region" description="Helical" evidence="8">
    <location>
        <begin position="136"/>
        <end position="153"/>
    </location>
</feature>
<dbReference type="OMA" id="APDRSHI"/>
<dbReference type="GeneID" id="31499667"/>
<keyword evidence="5 8" id="KW-1133">Transmembrane helix</keyword>
<evidence type="ECO:0000256" key="2">
    <source>
        <dbReference type="ARBA" id="ARBA00022475"/>
    </source>
</evidence>
<protein>
    <submittedName>
        <fullName evidence="9">Undecaprenyl-phosphate alpha-N-acetylglucosaminyl 1-phosphate transferase</fullName>
    </submittedName>
</protein>
<comment type="cofactor">
    <cofactor evidence="7">
        <name>Mg(2+)</name>
        <dbReference type="ChEBI" id="CHEBI:18420"/>
    </cofactor>
</comment>
<dbReference type="GO" id="GO:0044038">
    <property type="term" value="P:cell wall macromolecule biosynthetic process"/>
    <property type="evidence" value="ECO:0007669"/>
    <property type="project" value="TreeGrafter"/>
</dbReference>
<dbReference type="RefSeq" id="WP_013064767.1">
    <property type="nucleotide sequence ID" value="NZ_BPTT01000001.1"/>
</dbReference>
<feature type="transmembrane region" description="Helical" evidence="8">
    <location>
        <begin position="358"/>
        <end position="378"/>
    </location>
</feature>
<dbReference type="GO" id="GO:0005886">
    <property type="term" value="C:plasma membrane"/>
    <property type="evidence" value="ECO:0007669"/>
    <property type="project" value="UniProtKB-SubCell"/>
</dbReference>
<dbReference type="GO" id="GO:0009103">
    <property type="term" value="P:lipopolysaccharide biosynthetic process"/>
    <property type="evidence" value="ECO:0007669"/>
    <property type="project" value="TreeGrafter"/>
</dbReference>
<evidence type="ECO:0000313" key="9">
    <source>
        <dbReference type="EMBL" id="GJG32523.1"/>
    </source>
</evidence>
<dbReference type="GO" id="GO:0046872">
    <property type="term" value="F:metal ion binding"/>
    <property type="evidence" value="ECO:0007669"/>
    <property type="project" value="UniProtKB-KW"/>
</dbReference>
<feature type="transmembrane region" description="Helical" evidence="8">
    <location>
        <begin position="329"/>
        <end position="352"/>
    </location>
</feature>
<comment type="caution">
    <text evidence="9">The sequence shown here is derived from an EMBL/GenBank/DDBJ whole genome shotgun (WGS) entry which is preliminary data.</text>
</comment>
<comment type="subcellular location">
    <subcellularLocation>
        <location evidence="1">Cell membrane</location>
        <topology evidence="1">Multi-pass membrane protein</topology>
    </subcellularLocation>
</comment>
<dbReference type="Proteomes" id="UP000887097">
    <property type="component" value="Unassembled WGS sequence"/>
</dbReference>
<evidence type="ECO:0000256" key="5">
    <source>
        <dbReference type="ARBA" id="ARBA00022989"/>
    </source>
</evidence>
<keyword evidence="7" id="KW-0460">Magnesium</keyword>
<evidence type="ECO:0000313" key="10">
    <source>
        <dbReference type="Proteomes" id="UP000887097"/>
    </source>
</evidence>
<keyword evidence="7" id="KW-0479">Metal-binding</keyword>
<feature type="transmembrane region" description="Helical" evidence="8">
    <location>
        <begin position="275"/>
        <end position="295"/>
    </location>
</feature>
<feature type="transmembrane region" description="Helical" evidence="8">
    <location>
        <begin position="165"/>
        <end position="183"/>
    </location>
</feature>
<keyword evidence="6 8" id="KW-0472">Membrane</keyword>
<feature type="transmembrane region" description="Helical" evidence="8">
    <location>
        <begin position="190"/>
        <end position="209"/>
    </location>
</feature>
<evidence type="ECO:0000256" key="4">
    <source>
        <dbReference type="ARBA" id="ARBA00022692"/>
    </source>
</evidence>
<feature type="transmembrane region" description="Helical" evidence="8">
    <location>
        <begin position="21"/>
        <end position="40"/>
    </location>
</feature>
<feature type="binding site" evidence="7">
    <location>
        <position position="186"/>
    </location>
    <ligand>
        <name>Mg(2+)</name>
        <dbReference type="ChEBI" id="CHEBI:18420"/>
    </ligand>
</feature>
<proteinExistence type="predicted"/>